<protein>
    <submittedName>
        <fullName evidence="4">Efflux RND transporter periplasmic adaptor subunit</fullName>
    </submittedName>
</protein>
<dbReference type="GO" id="GO:1990281">
    <property type="term" value="C:efflux pump complex"/>
    <property type="evidence" value="ECO:0007669"/>
    <property type="project" value="TreeGrafter"/>
</dbReference>
<dbReference type="PANTHER" id="PTHR30469">
    <property type="entry name" value="MULTIDRUG RESISTANCE PROTEIN MDTA"/>
    <property type="match status" value="1"/>
</dbReference>
<gene>
    <name evidence="4" type="ORF">DUE52_21975</name>
</gene>
<proteinExistence type="inferred from homology"/>
<name>A0A368JIV9_9BACT</name>
<dbReference type="InterPro" id="IPR058792">
    <property type="entry name" value="Beta-barrel_RND_2"/>
</dbReference>
<dbReference type="PANTHER" id="PTHR30469:SF15">
    <property type="entry name" value="HLYD FAMILY OF SECRETION PROTEINS"/>
    <property type="match status" value="1"/>
</dbReference>
<dbReference type="InterPro" id="IPR006143">
    <property type="entry name" value="RND_pump_MFP"/>
</dbReference>
<dbReference type="Pfam" id="PF25954">
    <property type="entry name" value="Beta-barrel_RND_2"/>
    <property type="match status" value="1"/>
</dbReference>
<dbReference type="SUPFAM" id="SSF111369">
    <property type="entry name" value="HlyD-like secretion proteins"/>
    <property type="match status" value="1"/>
</dbReference>
<evidence type="ECO:0000256" key="1">
    <source>
        <dbReference type="ARBA" id="ARBA00009477"/>
    </source>
</evidence>
<comment type="similarity">
    <text evidence="1">Belongs to the membrane fusion protein (MFP) (TC 8.A.1) family.</text>
</comment>
<dbReference type="PROSITE" id="PS51257">
    <property type="entry name" value="PROKAR_LIPOPROTEIN"/>
    <property type="match status" value="1"/>
</dbReference>
<dbReference type="Pfam" id="PF25973">
    <property type="entry name" value="BSH_CzcB"/>
    <property type="match status" value="1"/>
</dbReference>
<dbReference type="NCBIfam" id="TIGR01730">
    <property type="entry name" value="RND_mfp"/>
    <property type="match status" value="1"/>
</dbReference>
<accession>A0A368JIV9</accession>
<evidence type="ECO:0000259" key="2">
    <source>
        <dbReference type="Pfam" id="PF25954"/>
    </source>
</evidence>
<keyword evidence="5" id="KW-1185">Reference proteome</keyword>
<dbReference type="Gene3D" id="2.40.50.100">
    <property type="match status" value="1"/>
</dbReference>
<evidence type="ECO:0000313" key="5">
    <source>
        <dbReference type="Proteomes" id="UP000253383"/>
    </source>
</evidence>
<evidence type="ECO:0000313" key="4">
    <source>
        <dbReference type="EMBL" id="RCR67472.1"/>
    </source>
</evidence>
<dbReference type="InterPro" id="IPR058647">
    <property type="entry name" value="BSH_CzcB-like"/>
</dbReference>
<feature type="domain" description="CzcB-like barrel-sandwich hybrid" evidence="3">
    <location>
        <begin position="65"/>
        <end position="197"/>
    </location>
</feature>
<comment type="caution">
    <text evidence="4">The sequence shown here is derived from an EMBL/GenBank/DDBJ whole genome shotgun (WGS) entry which is preliminary data.</text>
</comment>
<dbReference type="Gene3D" id="2.40.420.20">
    <property type="match status" value="1"/>
</dbReference>
<dbReference type="Gene3D" id="2.40.30.170">
    <property type="match status" value="1"/>
</dbReference>
<dbReference type="OrthoDB" id="9806939at2"/>
<dbReference type="EMBL" id="QOWE01000019">
    <property type="protein sequence ID" value="RCR67472.1"/>
    <property type="molecule type" value="Genomic_DNA"/>
</dbReference>
<reference evidence="4 5" key="1">
    <citation type="submission" date="2018-07" db="EMBL/GenBank/DDBJ databases">
        <title>Genome analysis of Larkinella rosea.</title>
        <authorList>
            <person name="Zhou Z."/>
            <person name="Wang G."/>
        </authorList>
    </citation>
    <scope>NUCLEOTIDE SEQUENCE [LARGE SCALE GENOMIC DNA]</scope>
    <source>
        <strain evidence="5">zzj9</strain>
    </source>
</reference>
<dbReference type="Proteomes" id="UP000253383">
    <property type="component" value="Unassembled WGS sequence"/>
</dbReference>
<dbReference type="GO" id="GO:0015562">
    <property type="term" value="F:efflux transmembrane transporter activity"/>
    <property type="evidence" value="ECO:0007669"/>
    <property type="project" value="TreeGrafter"/>
</dbReference>
<dbReference type="RefSeq" id="WP_114408207.1">
    <property type="nucleotide sequence ID" value="NZ_QOWE01000019.1"/>
</dbReference>
<evidence type="ECO:0000259" key="3">
    <source>
        <dbReference type="Pfam" id="PF25973"/>
    </source>
</evidence>
<organism evidence="4 5">
    <name type="scientific">Larkinella punicea</name>
    <dbReference type="NCBI Taxonomy" id="2315727"/>
    <lineage>
        <taxon>Bacteria</taxon>
        <taxon>Pseudomonadati</taxon>
        <taxon>Bacteroidota</taxon>
        <taxon>Cytophagia</taxon>
        <taxon>Cytophagales</taxon>
        <taxon>Spirosomataceae</taxon>
        <taxon>Larkinella</taxon>
    </lineage>
</organism>
<dbReference type="AlphaFoldDB" id="A0A368JIV9"/>
<feature type="domain" description="CusB-like beta-barrel" evidence="2">
    <location>
        <begin position="214"/>
        <end position="285"/>
    </location>
</feature>
<dbReference type="Gene3D" id="1.10.287.470">
    <property type="entry name" value="Helix hairpin bin"/>
    <property type="match status" value="1"/>
</dbReference>
<sequence length="366" mass="40433">MIKHSYFFLALLSGLTACNEAPQQKKDTPATVDSKPDTVHTLVLKTSTIAKQVTLPGELFPDQRVQIYAKLPGFVRRVAVDIGSVVRQGQVLAILDAPEQQARLTEARSRWEAAKSKLGTSRDAYERLRRAANTPGVVSASELERGRNQMRADSADVQVAHYSVQALQDMADYLVLRAPFGGVVTRCNVDPGAYVGNPTDKPVLEMENNRTLRLRVAVPEALTGSHLTGNKVRFSTRAVPNQQYDAVLVRKTDRIDVDTRSEIWEFSVDNGDHQLKSGMYTDVVLDLGRTKPSFAVPFSAVVTTLERKFVIRIKGGQTQWVDVRPGLTLPDKVEIFGALNESDTLVLKGNEELKPDSKVVARVDKP</sequence>